<dbReference type="AlphaFoldDB" id="A0A455SND7"/>
<keyword evidence="1" id="KW-0812">Transmembrane</keyword>
<reference evidence="3" key="1">
    <citation type="submission" date="2018-12" db="EMBL/GenBank/DDBJ databases">
        <title>Novel natural products biosynthetic potential of the class Ktedonobacteria.</title>
        <authorList>
            <person name="Zheng Y."/>
            <person name="Saitou A."/>
            <person name="Wang C.M."/>
            <person name="Toyoda A."/>
            <person name="Minakuchi Y."/>
            <person name="Sekiguchi Y."/>
            <person name="Ueda K."/>
            <person name="Takano H."/>
            <person name="Sakai Y."/>
            <person name="Yokota A."/>
            <person name="Yabe S."/>
        </authorList>
    </citation>
    <scope>NUCLEOTIDE SEQUENCE</scope>
    <source>
        <strain evidence="3">COM3</strain>
    </source>
</reference>
<dbReference type="Gene3D" id="2.60.40.10">
    <property type="entry name" value="Immunoglobulins"/>
    <property type="match status" value="3"/>
</dbReference>
<feature type="domain" description="BACON" evidence="2">
    <location>
        <begin position="404"/>
        <end position="466"/>
    </location>
</feature>
<feature type="domain" description="BACON" evidence="2">
    <location>
        <begin position="494"/>
        <end position="587"/>
    </location>
</feature>
<feature type="domain" description="BACON" evidence="2">
    <location>
        <begin position="598"/>
        <end position="686"/>
    </location>
</feature>
<gene>
    <name evidence="3" type="ORF">KTC_47040</name>
</gene>
<feature type="domain" description="BACON" evidence="2">
    <location>
        <begin position="282"/>
        <end position="375"/>
    </location>
</feature>
<dbReference type="PANTHER" id="PTHR35902">
    <property type="entry name" value="S-LAYER DOMAIN-LIKE PROTEIN-RELATED"/>
    <property type="match status" value="1"/>
</dbReference>
<keyword evidence="1" id="KW-0472">Membrane</keyword>
<feature type="domain" description="BACON" evidence="2">
    <location>
        <begin position="709"/>
        <end position="790"/>
    </location>
</feature>
<dbReference type="Pfam" id="PF19190">
    <property type="entry name" value="BACON_2"/>
    <property type="match status" value="5"/>
</dbReference>
<dbReference type="EMBL" id="AP019376">
    <property type="protein sequence ID" value="BBH89953.1"/>
    <property type="molecule type" value="Genomic_DNA"/>
</dbReference>
<evidence type="ECO:0000313" key="3">
    <source>
        <dbReference type="EMBL" id="BBH89953.1"/>
    </source>
</evidence>
<feature type="transmembrane region" description="Helical" evidence="1">
    <location>
        <begin position="144"/>
        <end position="168"/>
    </location>
</feature>
<proteinExistence type="predicted"/>
<keyword evidence="1" id="KW-1133">Transmembrane helix</keyword>
<dbReference type="InterPro" id="IPR013783">
    <property type="entry name" value="Ig-like_fold"/>
</dbReference>
<dbReference type="InterPro" id="IPR024361">
    <property type="entry name" value="BACON"/>
</dbReference>
<sequence length="933" mass="97276">MVGTYCPHCANEISAVMGRCLVCGSEIEKVERQKEAFVLEEAPTLHLDDIASLADLAEVPIEIIARPGAEETSAGKRRITAYLADDPLLPDTNIDISAIGGTWHKEVKPSPNRAQATYPPRPTSAPFEKGPFRPHWYQHFRPGLFAWISFVLMIMLVLGGAFGIFIALGQGTANTSDPGGLTLQITPGRVAVGATITLRGTRFTPNGRIALSRDTHIPLVDTSGESTIQADAQGNFTDTVVITSDWKGGTHVVNAEDAQTHKMATFPVIVSGKGSSAGPAHLNLSVDTLDMGAEDALTNTTRTISLLNTGGGQITWKGQSKQKWLLVSPSSGMFASGQSARITIAVDRSELEAGKYQGELTFTSNAGTVVLPVKMEVLPVATTNSGKMELSPVLLSFSATDGGPSPAPQQITLSNAGLSAFSWTAHSDANWLSVSPQTRTLYSGESASLKVAVNTTTLLPGTYHGTIRFIAAEDPPGSPQVLNVTVTVLPRCNLEINPALLSFDSILYEDAPAKQMLTLGGSTGCSAPLDWKISSSAKWLTFDRASGSTKDYKTVGIGVNTKGMQPGTYEGELLFHTAAGTRAVPVTLTIRLGSTPAMEVSPQQIAVSAIWGAGNTETVPLTITNTGGGVLHWNASASSGVWMTLSQTSGTLEAGQSISIRVSASTSAIEQPGTYEDSITITATDQAGKAIKDAMTVPVSFEVQAPCSITATPSTIAFEQGANGSTTLTLTLSEAGSCANPLRWTAQASGKWLSVTPSSGQLSPDAAAVLNVTASSTGLDAGTYQGNILLSAVDSVTEMPVGTALNVAVSLNVQALCTLQAPQPGSLSFLINQGSNVEPRTLSIALSSGCNSVTVNAHVTPEVNWLSVSPEQVQATESGAFFTVSFTTATLPPGTYTTTLLLQGAGGEQQVPVVLVVVALPTPTITLPSPTLL</sequence>
<accession>A0A455SND7</accession>
<evidence type="ECO:0000256" key="1">
    <source>
        <dbReference type="SAM" id="Phobius"/>
    </source>
</evidence>
<organism evidence="3">
    <name type="scientific">Thermosporothrix sp. COM3</name>
    <dbReference type="NCBI Taxonomy" id="2490863"/>
    <lineage>
        <taxon>Bacteria</taxon>
        <taxon>Bacillati</taxon>
        <taxon>Chloroflexota</taxon>
        <taxon>Ktedonobacteria</taxon>
        <taxon>Ktedonobacterales</taxon>
        <taxon>Thermosporotrichaceae</taxon>
        <taxon>Thermosporothrix</taxon>
    </lineage>
</organism>
<protein>
    <recommendedName>
        <fullName evidence="2">BACON domain-containing protein</fullName>
    </recommendedName>
</protein>
<name>A0A455SND7_9CHLR</name>
<evidence type="ECO:0000259" key="2">
    <source>
        <dbReference type="Pfam" id="PF19190"/>
    </source>
</evidence>